<evidence type="ECO:0008006" key="4">
    <source>
        <dbReference type="Google" id="ProtNLM"/>
    </source>
</evidence>
<dbReference type="Pfam" id="PF09586">
    <property type="entry name" value="YfhO"/>
    <property type="match status" value="1"/>
</dbReference>
<feature type="transmembrane region" description="Helical" evidence="1">
    <location>
        <begin position="449"/>
        <end position="466"/>
    </location>
</feature>
<keyword evidence="1" id="KW-1133">Transmembrane helix</keyword>
<feature type="transmembrane region" description="Helical" evidence="1">
    <location>
        <begin position="610"/>
        <end position="632"/>
    </location>
</feature>
<dbReference type="Proteomes" id="UP000007519">
    <property type="component" value="Chromosome"/>
</dbReference>
<feature type="transmembrane region" description="Helical" evidence="1">
    <location>
        <begin position="196"/>
        <end position="216"/>
    </location>
</feature>
<organism evidence="2 3">
    <name type="scientific">Saprospira grandis (strain Lewin)</name>
    <dbReference type="NCBI Taxonomy" id="984262"/>
    <lineage>
        <taxon>Bacteria</taxon>
        <taxon>Pseudomonadati</taxon>
        <taxon>Bacteroidota</taxon>
        <taxon>Saprospiria</taxon>
        <taxon>Saprospirales</taxon>
        <taxon>Saprospiraceae</taxon>
        <taxon>Saprospira</taxon>
    </lineage>
</organism>
<reference evidence="2 3" key="1">
    <citation type="journal article" date="2012" name="Stand. Genomic Sci.">
        <title>Complete genome sequencing and analysis of Saprospira grandis str. Lewin, a predatory marine bacterium.</title>
        <authorList>
            <person name="Saw J.H."/>
            <person name="Yuryev A."/>
            <person name="Kanbe M."/>
            <person name="Hou S."/>
            <person name="Young A.G."/>
            <person name="Aizawa S."/>
            <person name="Alam M."/>
        </authorList>
    </citation>
    <scope>NUCLEOTIDE SEQUENCE [LARGE SCALE GENOMIC DNA]</scope>
    <source>
        <strain evidence="2 3">Lewin</strain>
    </source>
</reference>
<sequence>MKITNALSHFAIVAILLFAAILYFKPVALDNKSLPESDNIQARGMQAEIQKYKKVDGAAPLWTDQVFVGMPSYQIYGEYNNNVIQKLFFYVVRLGTPVNTPHIILFMMMLLAYLSLIMFGVNKWLAAFGGLAFGLMTNNLVLFEAGHSTKLHAMTYMAPILAAATMTLRGKRMLLGASLMGVFLAGQISANHLQITYYTFMMLAFIGGAFLVNALFKREQLMTVVKGGSLLIIAAVLAVGANLSALWTTYEYSKETIRGKSELTAYTLDESDARTLAQEGMPAEKIAQLQQARILNEPIKTETIFINRLKNVIGPDYVNANKERILALASSQQQDGLNKDYIFGWSYGKMETFTLLVPHFYGGANGMYFADDQSKSGIQLSKESATGKVIQKMMRNVQDPNQSQQIANQLLQMSTQYWGAQPFTSGPVYFGAVICLLLVLGLFLADGPLRWGLGLALLFLTVLAWGDNFKAFNYFMVDNFPMYNKFRAVSMALSAAQVLAALLAILGLQGFFNLEDTAKREKLLYLATGITAGLAVFALAYSFVGDLSAPNDARLEAMVAQAPQWAEYLEALKEDRASLMRSDALRSLVFVLLAAGSLWAFNRGYFKEKLIAVAALVLLSLIDLVGVDLNYVNKESFQRKKDVASAPPMTKADQQVLADKDPHFRVFDLIAGARRGGSPSNSFASSEGAYFHKVIGGYHAAKPILLQEMVEGYFNSNEILTDKRHLLEMLNVKYVMQSPENAVQIANLGNAWFVDQVKQLEDADAVYTALATFNPRVEAITTKANAAYLDGLANTASSGDYIRLTAYHPEKLVYESQAQNERFAVFSEIYYPASKGWHLYIDGQRADQDFIKVNYLLRGARIPAGKHKIEMVFEPNSYYTGETVSLISSLLILLALLGTGFIAYRQAQLKAEESMI</sequence>
<keyword evidence="1" id="KW-0472">Membrane</keyword>
<name>H6LA39_SAPGL</name>
<feature type="transmembrane region" description="Helical" evidence="1">
    <location>
        <begin position="486"/>
        <end position="511"/>
    </location>
</feature>
<dbReference type="PANTHER" id="PTHR38454">
    <property type="entry name" value="INTEGRAL MEMBRANE PROTEIN-RELATED"/>
    <property type="match status" value="1"/>
</dbReference>
<feature type="transmembrane region" description="Helical" evidence="1">
    <location>
        <begin position="523"/>
        <end position="544"/>
    </location>
</feature>
<feature type="transmembrane region" description="Helical" evidence="1">
    <location>
        <begin position="6"/>
        <end position="24"/>
    </location>
</feature>
<proteinExistence type="predicted"/>
<dbReference type="STRING" id="984262.SGRA_2779"/>
<feature type="transmembrane region" description="Helical" evidence="1">
    <location>
        <begin position="228"/>
        <end position="250"/>
    </location>
</feature>
<feature type="transmembrane region" description="Helical" evidence="1">
    <location>
        <begin position="103"/>
        <end position="121"/>
    </location>
</feature>
<dbReference type="RefSeq" id="WP_015693113.1">
    <property type="nucleotide sequence ID" value="NC_016940.1"/>
</dbReference>
<dbReference type="KEGG" id="sgn:SGRA_2779"/>
<dbReference type="HOGENOM" id="CLU_008305_0_0_10"/>
<keyword evidence="1" id="KW-0812">Transmembrane</keyword>
<dbReference type="EMBL" id="CP002831">
    <property type="protein sequence ID" value="AFC25507.1"/>
    <property type="molecule type" value="Genomic_DNA"/>
</dbReference>
<feature type="transmembrane region" description="Helical" evidence="1">
    <location>
        <begin position="127"/>
        <end position="145"/>
    </location>
</feature>
<keyword evidence="3" id="KW-1185">Reference proteome</keyword>
<feature type="transmembrane region" description="Helical" evidence="1">
    <location>
        <begin position="884"/>
        <end position="904"/>
    </location>
</feature>
<dbReference type="eggNOG" id="COG4485">
    <property type="taxonomic scope" value="Bacteria"/>
</dbReference>
<feature type="transmembrane region" description="Helical" evidence="1">
    <location>
        <begin position="173"/>
        <end position="190"/>
    </location>
</feature>
<dbReference type="PANTHER" id="PTHR38454:SF1">
    <property type="entry name" value="INTEGRAL MEMBRANE PROTEIN"/>
    <property type="match status" value="1"/>
</dbReference>
<evidence type="ECO:0000256" key="1">
    <source>
        <dbReference type="SAM" id="Phobius"/>
    </source>
</evidence>
<protein>
    <recommendedName>
        <fullName evidence="4">Bacterial membrane protein YfhO</fullName>
    </recommendedName>
</protein>
<dbReference type="InterPro" id="IPR018580">
    <property type="entry name" value="Uncharacterised_YfhO"/>
</dbReference>
<evidence type="ECO:0000313" key="2">
    <source>
        <dbReference type="EMBL" id="AFC25507.1"/>
    </source>
</evidence>
<dbReference type="OrthoDB" id="9772884at2"/>
<feature type="transmembrane region" description="Helical" evidence="1">
    <location>
        <begin position="584"/>
        <end position="601"/>
    </location>
</feature>
<accession>H6LA39</accession>
<dbReference type="AlphaFoldDB" id="H6LA39"/>
<evidence type="ECO:0000313" key="3">
    <source>
        <dbReference type="Proteomes" id="UP000007519"/>
    </source>
</evidence>
<feature type="transmembrane region" description="Helical" evidence="1">
    <location>
        <begin position="426"/>
        <end position="444"/>
    </location>
</feature>
<gene>
    <name evidence="2" type="ordered locus">SGRA_2779</name>
</gene>